<evidence type="ECO:0000313" key="2">
    <source>
        <dbReference type="Proteomes" id="UP001385951"/>
    </source>
</evidence>
<sequence length="61" mass="6648">MGSESERNVAVFWDYENCEIPSSSDGYSAAAGIRNLVEKFGPVKLFKATSSPENSQTYPKG</sequence>
<dbReference type="AlphaFoldDB" id="A0AAW0GUQ3"/>
<keyword evidence="2" id="KW-1185">Reference proteome</keyword>
<comment type="caution">
    <text evidence="1">The sequence shown here is derived from an EMBL/GenBank/DDBJ whole genome shotgun (WGS) entry which is preliminary data.</text>
</comment>
<proteinExistence type="predicted"/>
<reference evidence="1 2" key="1">
    <citation type="submission" date="2022-09" db="EMBL/GenBank/DDBJ databases">
        <authorList>
            <person name="Palmer J.M."/>
        </authorList>
    </citation>
    <scope>NUCLEOTIDE SEQUENCE [LARGE SCALE GENOMIC DNA]</scope>
    <source>
        <strain evidence="1 2">DSM 7382</strain>
    </source>
</reference>
<evidence type="ECO:0008006" key="3">
    <source>
        <dbReference type="Google" id="ProtNLM"/>
    </source>
</evidence>
<evidence type="ECO:0000313" key="1">
    <source>
        <dbReference type="EMBL" id="KAK7693196.1"/>
    </source>
</evidence>
<protein>
    <recommendedName>
        <fullName evidence="3">NYN domain-containing protein</fullName>
    </recommendedName>
</protein>
<accession>A0AAW0GUQ3</accession>
<dbReference type="EMBL" id="JASBNA010000003">
    <property type="protein sequence ID" value="KAK7693196.1"/>
    <property type="molecule type" value="Genomic_DNA"/>
</dbReference>
<organism evidence="1 2">
    <name type="scientific">Cerrena zonata</name>
    <dbReference type="NCBI Taxonomy" id="2478898"/>
    <lineage>
        <taxon>Eukaryota</taxon>
        <taxon>Fungi</taxon>
        <taxon>Dikarya</taxon>
        <taxon>Basidiomycota</taxon>
        <taxon>Agaricomycotina</taxon>
        <taxon>Agaricomycetes</taxon>
        <taxon>Polyporales</taxon>
        <taxon>Cerrenaceae</taxon>
        <taxon>Cerrena</taxon>
    </lineage>
</organism>
<gene>
    <name evidence="1" type="ORF">QCA50_002762</name>
</gene>
<name>A0AAW0GUQ3_9APHY</name>
<dbReference type="Proteomes" id="UP001385951">
    <property type="component" value="Unassembled WGS sequence"/>
</dbReference>